<dbReference type="RefSeq" id="WP_096427103.1">
    <property type="nucleotide sequence ID" value="NZ_AP015030.1"/>
</dbReference>
<gene>
    <name evidence="2" type="ORF">KF715C_pA4460</name>
</gene>
<dbReference type="Proteomes" id="UP000218731">
    <property type="component" value="Plasmid pKF715A"/>
</dbReference>
<dbReference type="AlphaFoldDB" id="A0A1L7NNB3"/>
<geneLocation type="plasmid" evidence="3">
    <name>pkf715a dna</name>
</geneLocation>
<sequence length="91" mass="9680">MFTLTLLRFSPLPKESHLVAVLIGVLAYIVDSFAMPGSAAADSFATAVVAAVCWYVYKVFDGMTYDGAETALGTVAGLFLSVVICIGYFML</sequence>
<protein>
    <submittedName>
        <fullName evidence="2">Uncharacterized protein</fullName>
    </submittedName>
</protein>
<evidence type="ECO:0000313" key="2">
    <source>
        <dbReference type="EMBL" id="BAW26951.1"/>
    </source>
</evidence>
<keyword evidence="1" id="KW-0472">Membrane</keyword>
<evidence type="ECO:0000256" key="1">
    <source>
        <dbReference type="SAM" id="Phobius"/>
    </source>
</evidence>
<keyword evidence="1" id="KW-0812">Transmembrane</keyword>
<reference evidence="2 3" key="1">
    <citation type="submission" date="2015-11" db="EMBL/GenBank/DDBJ databases">
        <title>Complete genome sequencing of a biphenyl-degrading bacterium, Pseudomonas putida KF715 (=NBRC110667).</title>
        <authorList>
            <person name="Suenaga H."/>
            <person name="Fujihara N."/>
            <person name="Watanabe T."/>
            <person name="Hirose J."/>
            <person name="Kimura N."/>
            <person name="Yamazoe A."/>
            <person name="Hosoyama A."/>
            <person name="Shimodaira J."/>
            <person name="Furukawa K."/>
        </authorList>
    </citation>
    <scope>NUCLEOTIDE SEQUENCE [LARGE SCALE GENOMIC DNA]</scope>
    <source>
        <strain evidence="2 3">KF715</strain>
        <plasmid evidence="3">Plasmid pkf715a dna</plasmid>
    </source>
</reference>
<accession>A0A1L7NNB3</accession>
<feature type="transmembrane region" description="Helical" evidence="1">
    <location>
        <begin position="71"/>
        <end position="90"/>
    </location>
</feature>
<dbReference type="EMBL" id="AP015030">
    <property type="protein sequence ID" value="BAW26951.1"/>
    <property type="molecule type" value="Genomic_DNA"/>
</dbReference>
<evidence type="ECO:0000313" key="3">
    <source>
        <dbReference type="Proteomes" id="UP000218731"/>
    </source>
</evidence>
<organism evidence="2 3">
    <name type="scientific">Pseudomonas putida</name>
    <name type="common">Arthrobacter siderocapsulatus</name>
    <dbReference type="NCBI Taxonomy" id="303"/>
    <lineage>
        <taxon>Bacteria</taxon>
        <taxon>Pseudomonadati</taxon>
        <taxon>Pseudomonadota</taxon>
        <taxon>Gammaproteobacteria</taxon>
        <taxon>Pseudomonadales</taxon>
        <taxon>Pseudomonadaceae</taxon>
        <taxon>Pseudomonas</taxon>
    </lineage>
</organism>
<keyword evidence="2" id="KW-0614">Plasmid</keyword>
<keyword evidence="1" id="KW-1133">Transmembrane helix</keyword>
<name>A0A1L7NNB3_PSEPU</name>
<proteinExistence type="predicted"/>